<protein>
    <recommendedName>
        <fullName evidence="2">Carrier domain-containing protein</fullName>
    </recommendedName>
</protein>
<gene>
    <name evidence="3" type="ORF">AOZ06_32235</name>
</gene>
<dbReference type="AlphaFoldDB" id="A0A0N7F4B1"/>
<dbReference type="KEGG" id="kphy:AOZ06_32235"/>
<evidence type="ECO:0000256" key="1">
    <source>
        <dbReference type="SAM" id="MobiDB-lite"/>
    </source>
</evidence>
<reference evidence="3 4" key="1">
    <citation type="submission" date="2015-07" db="EMBL/GenBank/DDBJ databases">
        <title>Genome sequencing of Kibdelosporangium phytohabitans.</title>
        <authorList>
            <person name="Qin S."/>
            <person name="Xing K."/>
        </authorList>
    </citation>
    <scope>NUCLEOTIDE SEQUENCE [LARGE SCALE GENOMIC DNA]</scope>
    <source>
        <strain evidence="3 4">KLBMP1111</strain>
    </source>
</reference>
<proteinExistence type="predicted"/>
<organism evidence="3 4">
    <name type="scientific">Kibdelosporangium phytohabitans</name>
    <dbReference type="NCBI Taxonomy" id="860235"/>
    <lineage>
        <taxon>Bacteria</taxon>
        <taxon>Bacillati</taxon>
        <taxon>Actinomycetota</taxon>
        <taxon>Actinomycetes</taxon>
        <taxon>Pseudonocardiales</taxon>
        <taxon>Pseudonocardiaceae</taxon>
        <taxon>Kibdelosporangium</taxon>
    </lineage>
</organism>
<keyword evidence="4" id="KW-1185">Reference proteome</keyword>
<evidence type="ECO:0000259" key="2">
    <source>
        <dbReference type="PROSITE" id="PS50075"/>
    </source>
</evidence>
<accession>A0A0N7F4B1</accession>
<dbReference type="PROSITE" id="PS50075">
    <property type="entry name" value="CARRIER"/>
    <property type="match status" value="1"/>
</dbReference>
<evidence type="ECO:0000313" key="3">
    <source>
        <dbReference type="EMBL" id="ALG10935.1"/>
    </source>
</evidence>
<dbReference type="InterPro" id="IPR036736">
    <property type="entry name" value="ACP-like_sf"/>
</dbReference>
<dbReference type="Gene3D" id="1.10.1200.10">
    <property type="entry name" value="ACP-like"/>
    <property type="match status" value="1"/>
</dbReference>
<evidence type="ECO:0000313" key="4">
    <source>
        <dbReference type="Proteomes" id="UP000063699"/>
    </source>
</evidence>
<feature type="domain" description="Carrier" evidence="2">
    <location>
        <begin position="1"/>
        <end position="64"/>
    </location>
</feature>
<feature type="region of interest" description="Disordered" evidence="1">
    <location>
        <begin position="64"/>
        <end position="88"/>
    </location>
</feature>
<dbReference type="SUPFAM" id="SSF47336">
    <property type="entry name" value="ACP-like"/>
    <property type="match status" value="1"/>
</dbReference>
<dbReference type="Pfam" id="PF00550">
    <property type="entry name" value="PP-binding"/>
    <property type="match status" value="1"/>
</dbReference>
<dbReference type="EMBL" id="CP012752">
    <property type="protein sequence ID" value="ALG10935.1"/>
    <property type="molecule type" value="Genomic_DNA"/>
</dbReference>
<name>A0A0N7F4B1_9PSEU</name>
<dbReference type="STRING" id="860235.AOZ06_32235"/>
<sequence length="88" mass="9679">MWREVLGVTEVADDITFFDHGGDSLRLVMLVERLNQTTGRALKTIDLFRAGTVRGHSELLAKADNPAPTGFRGATRSDLINAARSRKP</sequence>
<dbReference type="Proteomes" id="UP000063699">
    <property type="component" value="Chromosome"/>
</dbReference>
<dbReference type="InterPro" id="IPR009081">
    <property type="entry name" value="PP-bd_ACP"/>
</dbReference>